<organism evidence="2">
    <name type="scientific">Salix viminalis</name>
    <name type="common">Common osier</name>
    <name type="synonym">Basket willow</name>
    <dbReference type="NCBI Taxonomy" id="40686"/>
    <lineage>
        <taxon>Eukaryota</taxon>
        <taxon>Viridiplantae</taxon>
        <taxon>Streptophyta</taxon>
        <taxon>Embryophyta</taxon>
        <taxon>Tracheophyta</taxon>
        <taxon>Spermatophyta</taxon>
        <taxon>Magnoliopsida</taxon>
        <taxon>eudicotyledons</taxon>
        <taxon>Gunneridae</taxon>
        <taxon>Pentapetalae</taxon>
        <taxon>rosids</taxon>
        <taxon>fabids</taxon>
        <taxon>Malpighiales</taxon>
        <taxon>Salicaceae</taxon>
        <taxon>Saliceae</taxon>
        <taxon>Salix</taxon>
    </lineage>
</organism>
<dbReference type="EMBL" id="CAADRP010001985">
    <property type="protein sequence ID" value="VFU58437.1"/>
    <property type="molecule type" value="Genomic_DNA"/>
</dbReference>
<protein>
    <recommendedName>
        <fullName evidence="3">Rhodopsin</fullName>
    </recommendedName>
</protein>
<name>A0A6N2MVJ4_SALVM</name>
<proteinExistence type="predicted"/>
<gene>
    <name evidence="2" type="ORF">SVIM_LOCUS426969</name>
</gene>
<dbReference type="AlphaFoldDB" id="A0A6N2MVJ4"/>
<accession>A0A6N2MVJ4</accession>
<feature type="compositionally biased region" description="Pro residues" evidence="1">
    <location>
        <begin position="10"/>
        <end position="59"/>
    </location>
</feature>
<sequence>MSYQKVPHDPYAPPGYPPSAPPPPPHEGYPPPPPPGYPGYPPPGPPPHEGYPPPPPPGYPGSGTHHRGHHVGTKGISLKGIHRPQLRHSTSSVVIMNITLPG</sequence>
<evidence type="ECO:0008006" key="3">
    <source>
        <dbReference type="Google" id="ProtNLM"/>
    </source>
</evidence>
<reference evidence="2" key="1">
    <citation type="submission" date="2019-03" db="EMBL/GenBank/DDBJ databases">
        <authorList>
            <person name="Mank J."/>
            <person name="Almeida P."/>
        </authorList>
    </citation>
    <scope>NUCLEOTIDE SEQUENCE</scope>
    <source>
        <strain evidence="2">78183</strain>
    </source>
</reference>
<feature type="region of interest" description="Disordered" evidence="1">
    <location>
        <begin position="1"/>
        <end position="91"/>
    </location>
</feature>
<evidence type="ECO:0000313" key="2">
    <source>
        <dbReference type="EMBL" id="VFU58437.1"/>
    </source>
</evidence>
<evidence type="ECO:0000256" key="1">
    <source>
        <dbReference type="SAM" id="MobiDB-lite"/>
    </source>
</evidence>